<dbReference type="Proteomes" id="UP000271624">
    <property type="component" value="Unassembled WGS sequence"/>
</dbReference>
<reference evidence="3" key="2">
    <citation type="journal article" date="2019" name="Genome Biol. Evol.">
        <title>Day and night: Metabolic profiles and evolutionary relationships of six axenic non-marine cyanobacteria.</title>
        <authorList>
            <person name="Will S.E."/>
            <person name="Henke P."/>
            <person name="Boedeker C."/>
            <person name="Huang S."/>
            <person name="Brinkmann H."/>
            <person name="Rohde M."/>
            <person name="Jarek M."/>
            <person name="Friedl T."/>
            <person name="Seufert S."/>
            <person name="Schumacher M."/>
            <person name="Overmann J."/>
            <person name="Neumann-Schaal M."/>
            <person name="Petersen J."/>
        </authorList>
    </citation>
    <scope>NUCLEOTIDE SEQUENCE [LARGE SCALE GENOMIC DNA]</scope>
    <source>
        <strain evidence="3">PCC 7102</strain>
    </source>
</reference>
<evidence type="ECO:0000313" key="4">
    <source>
        <dbReference type="Proteomes" id="UP000271624"/>
    </source>
</evidence>
<evidence type="ECO:0000256" key="2">
    <source>
        <dbReference type="SAM" id="Coils"/>
    </source>
</evidence>
<keyword evidence="2" id="KW-0175">Coiled coil</keyword>
<dbReference type="InterPro" id="IPR003423">
    <property type="entry name" value="OMP_efflux"/>
</dbReference>
<dbReference type="PANTHER" id="PTHR30203:SF30">
    <property type="entry name" value="OUTER MEMBRANE PROTEIN-RELATED"/>
    <property type="match status" value="1"/>
</dbReference>
<gene>
    <name evidence="3" type="ORF">DSM106972_007120</name>
</gene>
<organism evidence="3 4">
    <name type="scientific">Dulcicalothrix desertica PCC 7102</name>
    <dbReference type="NCBI Taxonomy" id="232991"/>
    <lineage>
        <taxon>Bacteria</taxon>
        <taxon>Bacillati</taxon>
        <taxon>Cyanobacteriota</taxon>
        <taxon>Cyanophyceae</taxon>
        <taxon>Nostocales</taxon>
        <taxon>Calotrichaceae</taxon>
        <taxon>Dulcicalothrix</taxon>
    </lineage>
</organism>
<dbReference type="SUPFAM" id="SSF56954">
    <property type="entry name" value="Outer membrane efflux proteins (OEP)"/>
    <property type="match status" value="1"/>
</dbReference>
<keyword evidence="4" id="KW-1185">Reference proteome</keyword>
<dbReference type="AlphaFoldDB" id="A0A3S1BEF4"/>
<protein>
    <recommendedName>
        <fullName evidence="5">Transporter</fullName>
    </recommendedName>
</protein>
<comment type="similarity">
    <text evidence="1">Belongs to the outer membrane factor (OMF) (TC 1.B.17) family.</text>
</comment>
<dbReference type="Gene3D" id="1.20.1600.10">
    <property type="entry name" value="Outer membrane efflux proteins (OEP)"/>
    <property type="match status" value="1"/>
</dbReference>
<sequence>MKAPSQSISTPTSPIKFNLSAATQVRQISASDAISQKSLPTINALALQISDIVALVLQNNRTIKNAYLERIAQRQDLVVEEDKFSPNITPTVSTSFGQSGSGAISSVTNEIGLEAKMKIPTGGELTLGWTDTALRPKISFNQPLLRGAGVDINRASIQTARLTEKTNVLDLKATLTNTITDAILAYRNLLRAQEQLKIEQLSLKSAQELLEINKALIAAGRLAPVEIIQSETAIANRQVSLVTAQNNLESTKLALLQLLDIDKNTNIVAAEVPKVTRVTLDSNKLRQVALLNQPEYLQAQLNLDKAKLDLSQAKNNRRWDLGLNISYDNTTGNNTTGDVKAGLTFSKTLGDLAPEQRFQRSRVNLLQTENNLKEQLESLEIQVTDRIRDVNSSFSQVQLAQQAREYSERQLQIEREKQRLGRGSGVFEIVSLENSLVEARNAELNATIEYLNALTNLDQSVGTTLYTWQVKIETSQN</sequence>
<reference evidence="3" key="1">
    <citation type="submission" date="2018-12" db="EMBL/GenBank/DDBJ databases">
        <authorList>
            <person name="Will S."/>
            <person name="Neumann-Schaal M."/>
            <person name="Henke P."/>
        </authorList>
    </citation>
    <scope>NUCLEOTIDE SEQUENCE</scope>
    <source>
        <strain evidence="3">PCC 7102</strain>
    </source>
</reference>
<evidence type="ECO:0000313" key="3">
    <source>
        <dbReference type="EMBL" id="RUT10217.1"/>
    </source>
</evidence>
<feature type="coiled-coil region" evidence="2">
    <location>
        <begin position="362"/>
        <end position="419"/>
    </location>
</feature>
<accession>A0A3S1BEF4</accession>
<proteinExistence type="inferred from homology"/>
<dbReference type="EMBL" id="RSCL01000001">
    <property type="protein sequence ID" value="RUT10217.1"/>
    <property type="molecule type" value="Genomic_DNA"/>
</dbReference>
<evidence type="ECO:0000256" key="1">
    <source>
        <dbReference type="ARBA" id="ARBA00007613"/>
    </source>
</evidence>
<dbReference type="PANTHER" id="PTHR30203">
    <property type="entry name" value="OUTER MEMBRANE CATION EFFLUX PROTEIN"/>
    <property type="match status" value="1"/>
</dbReference>
<name>A0A3S1BEF4_9CYAN</name>
<dbReference type="InterPro" id="IPR010131">
    <property type="entry name" value="MdtP/NodT-like"/>
</dbReference>
<comment type="caution">
    <text evidence="3">The sequence shown here is derived from an EMBL/GenBank/DDBJ whole genome shotgun (WGS) entry which is preliminary data.</text>
</comment>
<dbReference type="GO" id="GO:0015562">
    <property type="term" value="F:efflux transmembrane transporter activity"/>
    <property type="evidence" value="ECO:0007669"/>
    <property type="project" value="InterPro"/>
</dbReference>
<dbReference type="Pfam" id="PF02321">
    <property type="entry name" value="OEP"/>
    <property type="match status" value="1"/>
</dbReference>
<evidence type="ECO:0008006" key="5">
    <source>
        <dbReference type="Google" id="ProtNLM"/>
    </source>
</evidence>